<keyword evidence="3" id="KW-1185">Reference proteome</keyword>
<proteinExistence type="predicted"/>
<evidence type="ECO:0000256" key="1">
    <source>
        <dbReference type="SAM" id="MobiDB-lite"/>
    </source>
</evidence>
<feature type="region of interest" description="Disordered" evidence="1">
    <location>
        <begin position="341"/>
        <end position="402"/>
    </location>
</feature>
<name>A0A7R8YNR2_HERIL</name>
<evidence type="ECO:0000313" key="3">
    <source>
        <dbReference type="Proteomes" id="UP000594454"/>
    </source>
</evidence>
<reference evidence="2 3" key="1">
    <citation type="submission" date="2020-11" db="EMBL/GenBank/DDBJ databases">
        <authorList>
            <person name="Wallbank WR R."/>
            <person name="Pardo Diaz C."/>
            <person name="Kozak K."/>
            <person name="Martin S."/>
            <person name="Jiggins C."/>
            <person name="Moest M."/>
            <person name="Warren A I."/>
            <person name="Generalovic N T."/>
            <person name="Byers J.R.P. K."/>
            <person name="Montejo-Kovacevich G."/>
            <person name="Yen C E."/>
        </authorList>
    </citation>
    <scope>NUCLEOTIDE SEQUENCE [LARGE SCALE GENOMIC DNA]</scope>
</reference>
<protein>
    <submittedName>
        <fullName evidence="2">Uncharacterized protein</fullName>
    </submittedName>
</protein>
<dbReference type="AlphaFoldDB" id="A0A7R8YNR2"/>
<dbReference type="InParanoid" id="A0A7R8YNR2"/>
<dbReference type="Gene3D" id="3.20.20.190">
    <property type="entry name" value="Phosphatidylinositol (PI) phosphodiesterase"/>
    <property type="match status" value="1"/>
</dbReference>
<dbReference type="GO" id="GO:0006629">
    <property type="term" value="P:lipid metabolic process"/>
    <property type="evidence" value="ECO:0007669"/>
    <property type="project" value="InterPro"/>
</dbReference>
<dbReference type="GO" id="GO:0008081">
    <property type="term" value="F:phosphoric diester hydrolase activity"/>
    <property type="evidence" value="ECO:0007669"/>
    <property type="project" value="InterPro"/>
</dbReference>
<dbReference type="Proteomes" id="UP000594454">
    <property type="component" value="Chromosome 1"/>
</dbReference>
<accession>A0A7R8YNR2</accession>
<dbReference type="OrthoDB" id="1046782at2759"/>
<dbReference type="InterPro" id="IPR017946">
    <property type="entry name" value="PLC-like_Pdiesterase_TIM-brl"/>
</dbReference>
<dbReference type="SUPFAM" id="SSF51695">
    <property type="entry name" value="PLC-like phosphodiesterases"/>
    <property type="match status" value="1"/>
</dbReference>
<evidence type="ECO:0000313" key="2">
    <source>
        <dbReference type="EMBL" id="CAD7079848.1"/>
    </source>
</evidence>
<sequence>MPRNCSNIPLWRWMCHLRSDIREHVPIIHLAIPGAYHLVTFEAQDTDAGKKLIDQSTAYMYLYIPNETPMELENASNKNISRELMKGVRFFAFCVTKPSDDIEETEFHVDDDDDDESNSSYKINLQQIEGAVQIIRRFLDKNPHEFIILDFQSFRNMLYSNHLSLQDHLNETFGSMMFTRLDGKLKNLTLMAAQEKSKQVLIIYRMSDVPLHFWPGRYWPISSPKDTSVYANLNEFFIKSVQNRDWHRGQILQYVVRSEKESGPTFLNFWRLCSVMIAQVGQKAEAWVKSHCSKLQGDKHSKINVFMLDNVNFENSRLANLLVSINTLLNIQTPVDIQASETAKESKNEKETQSKQLVDTEKRKSTESGSSKKSKKSIGSNRTSTEKRRSTGSEQSKGHAGKVGYSYFSEIANLDQQRLTDD</sequence>
<feature type="compositionally biased region" description="Basic and acidic residues" evidence="1">
    <location>
        <begin position="342"/>
        <end position="366"/>
    </location>
</feature>
<dbReference type="EMBL" id="LR899009">
    <property type="protein sequence ID" value="CAD7079848.1"/>
    <property type="molecule type" value="Genomic_DNA"/>
</dbReference>
<organism evidence="2 3">
    <name type="scientific">Hermetia illucens</name>
    <name type="common">Black soldier fly</name>
    <dbReference type="NCBI Taxonomy" id="343691"/>
    <lineage>
        <taxon>Eukaryota</taxon>
        <taxon>Metazoa</taxon>
        <taxon>Ecdysozoa</taxon>
        <taxon>Arthropoda</taxon>
        <taxon>Hexapoda</taxon>
        <taxon>Insecta</taxon>
        <taxon>Pterygota</taxon>
        <taxon>Neoptera</taxon>
        <taxon>Endopterygota</taxon>
        <taxon>Diptera</taxon>
        <taxon>Brachycera</taxon>
        <taxon>Stratiomyomorpha</taxon>
        <taxon>Stratiomyidae</taxon>
        <taxon>Hermetiinae</taxon>
        <taxon>Hermetia</taxon>
    </lineage>
</organism>
<gene>
    <name evidence="2" type="ORF">HERILL_LOCUS3039</name>
</gene>